<dbReference type="Proteomes" id="UP000292082">
    <property type="component" value="Unassembled WGS sequence"/>
</dbReference>
<accession>A0A4Q9PJ47</accession>
<name>A0A4Q9PJ47_9APHY</name>
<reference evidence="1 2" key="1">
    <citation type="submission" date="2019-01" db="EMBL/GenBank/DDBJ databases">
        <title>Draft genome sequences of three monokaryotic isolates of the white-rot basidiomycete fungus Dichomitus squalens.</title>
        <authorList>
            <consortium name="DOE Joint Genome Institute"/>
            <person name="Lopez S.C."/>
            <person name="Andreopoulos B."/>
            <person name="Pangilinan J."/>
            <person name="Lipzen A."/>
            <person name="Riley R."/>
            <person name="Ahrendt S."/>
            <person name="Ng V."/>
            <person name="Barry K."/>
            <person name="Daum C."/>
            <person name="Grigoriev I.V."/>
            <person name="Hilden K.S."/>
            <person name="Makela M.R."/>
            <person name="de Vries R.P."/>
        </authorList>
    </citation>
    <scope>NUCLEOTIDE SEQUENCE [LARGE SCALE GENOMIC DNA]</scope>
    <source>
        <strain evidence="1 2">CBS 464.89</strain>
    </source>
</reference>
<keyword evidence="2" id="KW-1185">Reference proteome</keyword>
<dbReference type="EMBL" id="ML145197">
    <property type="protein sequence ID" value="TBU54109.1"/>
    <property type="molecule type" value="Genomic_DNA"/>
</dbReference>
<evidence type="ECO:0000313" key="2">
    <source>
        <dbReference type="Proteomes" id="UP000292082"/>
    </source>
</evidence>
<organism evidence="1 2">
    <name type="scientific">Dichomitus squalens</name>
    <dbReference type="NCBI Taxonomy" id="114155"/>
    <lineage>
        <taxon>Eukaryota</taxon>
        <taxon>Fungi</taxon>
        <taxon>Dikarya</taxon>
        <taxon>Basidiomycota</taxon>
        <taxon>Agaricomycotina</taxon>
        <taxon>Agaricomycetes</taxon>
        <taxon>Polyporales</taxon>
        <taxon>Polyporaceae</taxon>
        <taxon>Dichomitus</taxon>
    </lineage>
</organism>
<sequence length="276" mass="30311">MYRKGPLSALNISPSLSAQGGGASVPTEFTTPAEVTVAAVAEIIEKMKGSLGNLGRTLDLLGEQGVKTSQARGDDEVALQIISVRKQMESADAKQEAQISDVEDLLQKVLQQDVLNHLTTLIENGILEEIDTIVQTEVAAEIPQIIPQHLQDELRKHKNELEKVQRDLFNSESRRANFALRSHRLHEKVHPLYNTNGSISECFPSTLGEMFAISAETAKRLLREYGLEGSSESHEKNINTFLLFCGLQYQLTVSKESGVLLPSRIHPEGSSNGGQD</sequence>
<proteinExistence type="predicted"/>
<evidence type="ECO:0000313" key="1">
    <source>
        <dbReference type="EMBL" id="TBU54109.1"/>
    </source>
</evidence>
<gene>
    <name evidence="1" type="ORF">BD310DRAFT_951658</name>
</gene>
<protein>
    <submittedName>
        <fullName evidence="1">Uncharacterized protein</fullName>
    </submittedName>
</protein>
<dbReference type="OMA" id="SKDYPRT"/>
<dbReference type="AlphaFoldDB" id="A0A4Q9PJ47"/>